<gene>
    <name evidence="3" type="ORF">SAMN05216337_102124</name>
</gene>
<name>A0A1G7ASV0_9BRAD</name>
<evidence type="ECO:0000259" key="2">
    <source>
        <dbReference type="Pfam" id="PF01627"/>
    </source>
</evidence>
<dbReference type="Proteomes" id="UP000199245">
    <property type="component" value="Unassembled WGS sequence"/>
</dbReference>
<dbReference type="GO" id="GO:0000160">
    <property type="term" value="P:phosphorelay signal transduction system"/>
    <property type="evidence" value="ECO:0007669"/>
    <property type="project" value="UniProtKB-KW"/>
</dbReference>
<reference evidence="3 4" key="1">
    <citation type="submission" date="2016-10" db="EMBL/GenBank/DDBJ databases">
        <authorList>
            <person name="de Groot N.N."/>
        </authorList>
    </citation>
    <scope>NUCLEOTIDE SEQUENCE [LARGE SCALE GENOMIC DNA]</scope>
    <source>
        <strain evidence="3 4">R5</strain>
    </source>
</reference>
<keyword evidence="1" id="KW-0902">Two-component regulatory system</keyword>
<dbReference type="Pfam" id="PF01627">
    <property type="entry name" value="Hpt"/>
    <property type="match status" value="1"/>
</dbReference>
<dbReference type="RefSeq" id="WP_092084874.1">
    <property type="nucleotide sequence ID" value="NZ_FMZW01000021.1"/>
</dbReference>
<dbReference type="AlphaFoldDB" id="A0A1G7ASV0"/>
<evidence type="ECO:0000256" key="1">
    <source>
        <dbReference type="ARBA" id="ARBA00023012"/>
    </source>
</evidence>
<feature type="domain" description="HPt" evidence="2">
    <location>
        <begin position="41"/>
        <end position="115"/>
    </location>
</feature>
<proteinExistence type="predicted"/>
<dbReference type="Gene3D" id="1.20.120.160">
    <property type="entry name" value="HPT domain"/>
    <property type="match status" value="1"/>
</dbReference>
<dbReference type="EMBL" id="FMZW01000021">
    <property type="protein sequence ID" value="SDE17075.1"/>
    <property type="molecule type" value="Genomic_DNA"/>
</dbReference>
<dbReference type="GO" id="GO:0004672">
    <property type="term" value="F:protein kinase activity"/>
    <property type="evidence" value="ECO:0007669"/>
    <property type="project" value="UniProtKB-ARBA"/>
</dbReference>
<dbReference type="SUPFAM" id="SSF47226">
    <property type="entry name" value="Histidine-containing phosphotransfer domain, HPT domain"/>
    <property type="match status" value="1"/>
</dbReference>
<protein>
    <submittedName>
        <fullName evidence="3">Hpt protein</fullName>
    </submittedName>
</protein>
<evidence type="ECO:0000313" key="4">
    <source>
        <dbReference type="Proteomes" id="UP000199245"/>
    </source>
</evidence>
<dbReference type="InterPro" id="IPR008207">
    <property type="entry name" value="Sig_transdc_His_kin_Hpt_dom"/>
</dbReference>
<sequence length="125" mass="12822">MPLHLERVEWTQSPPLAPGAGPIDVDHLQRMTLGDPGLEREVLAMFSTQSARILGELAALPPEAATHAHTLKGSARAIGAFGVAEAAAQLETALTGGSDATQPLAALGAAIAEARTAIELILGRS</sequence>
<organism evidence="3 4">
    <name type="scientific">Bradyrhizobium brasilense</name>
    <dbReference type="NCBI Taxonomy" id="1419277"/>
    <lineage>
        <taxon>Bacteria</taxon>
        <taxon>Pseudomonadati</taxon>
        <taxon>Pseudomonadota</taxon>
        <taxon>Alphaproteobacteria</taxon>
        <taxon>Hyphomicrobiales</taxon>
        <taxon>Nitrobacteraceae</taxon>
        <taxon>Bradyrhizobium</taxon>
    </lineage>
</organism>
<evidence type="ECO:0000313" key="3">
    <source>
        <dbReference type="EMBL" id="SDE17075.1"/>
    </source>
</evidence>
<accession>A0A1G7ASV0</accession>
<dbReference type="InterPro" id="IPR036641">
    <property type="entry name" value="HPT_dom_sf"/>
</dbReference>